<organism evidence="2 3">
    <name type="scientific">Dermatophagoides farinae</name>
    <name type="common">American house dust mite</name>
    <dbReference type="NCBI Taxonomy" id="6954"/>
    <lineage>
        <taxon>Eukaryota</taxon>
        <taxon>Metazoa</taxon>
        <taxon>Ecdysozoa</taxon>
        <taxon>Arthropoda</taxon>
        <taxon>Chelicerata</taxon>
        <taxon>Arachnida</taxon>
        <taxon>Acari</taxon>
        <taxon>Acariformes</taxon>
        <taxon>Sarcoptiformes</taxon>
        <taxon>Astigmata</taxon>
        <taxon>Psoroptidia</taxon>
        <taxon>Analgoidea</taxon>
        <taxon>Pyroglyphidae</taxon>
        <taxon>Dermatophagoidinae</taxon>
        <taxon>Dermatophagoides</taxon>
    </lineage>
</organism>
<gene>
    <name evidence="2" type="ORF">DERF_006126</name>
</gene>
<evidence type="ECO:0000313" key="2">
    <source>
        <dbReference type="EMBL" id="KAH9522562.1"/>
    </source>
</evidence>
<name>A0A922I4V9_DERFA</name>
<reference evidence="2" key="1">
    <citation type="submission" date="2013-05" db="EMBL/GenBank/DDBJ databases">
        <authorList>
            <person name="Yim A.K.Y."/>
            <person name="Chan T.F."/>
            <person name="Ji K.M."/>
            <person name="Liu X.Y."/>
            <person name="Zhou J.W."/>
            <person name="Li R.Q."/>
            <person name="Yang K.Y."/>
            <person name="Li J."/>
            <person name="Li M."/>
            <person name="Law P.T.W."/>
            <person name="Wu Y.L."/>
            <person name="Cai Z.L."/>
            <person name="Qin H."/>
            <person name="Bao Y."/>
            <person name="Leung R.K.K."/>
            <person name="Ng P.K.S."/>
            <person name="Zou J."/>
            <person name="Zhong X.J."/>
            <person name="Ran P.X."/>
            <person name="Zhong N.S."/>
            <person name="Liu Z.G."/>
            <person name="Tsui S.K.W."/>
        </authorList>
    </citation>
    <scope>NUCLEOTIDE SEQUENCE</scope>
    <source>
        <strain evidence="2">Derf</strain>
        <tissue evidence="2">Whole organism</tissue>
    </source>
</reference>
<sequence>MERFELCGHSVTVVRYPVTELIKEGKEMSNNEESSLKQITYRSLLITIFLYTCGIDAVIPLYVFD</sequence>
<keyword evidence="1" id="KW-0812">Transmembrane</keyword>
<evidence type="ECO:0000256" key="1">
    <source>
        <dbReference type="SAM" id="Phobius"/>
    </source>
</evidence>
<keyword evidence="3" id="KW-1185">Reference proteome</keyword>
<dbReference type="Proteomes" id="UP000790347">
    <property type="component" value="Unassembled WGS sequence"/>
</dbReference>
<dbReference type="EMBL" id="ASGP02000002">
    <property type="protein sequence ID" value="KAH9522562.1"/>
    <property type="molecule type" value="Genomic_DNA"/>
</dbReference>
<proteinExistence type="predicted"/>
<comment type="caution">
    <text evidence="2">The sequence shown here is derived from an EMBL/GenBank/DDBJ whole genome shotgun (WGS) entry which is preliminary data.</text>
</comment>
<keyword evidence="1" id="KW-1133">Transmembrane helix</keyword>
<accession>A0A922I4V9</accession>
<feature type="transmembrane region" description="Helical" evidence="1">
    <location>
        <begin position="44"/>
        <end position="64"/>
    </location>
</feature>
<protein>
    <submittedName>
        <fullName evidence="2">Uncharacterized protein</fullName>
    </submittedName>
</protein>
<dbReference type="AlphaFoldDB" id="A0A922I4V9"/>
<keyword evidence="1" id="KW-0472">Membrane</keyword>
<reference evidence="2" key="2">
    <citation type="journal article" date="2022" name="Res Sq">
        <title>Comparative Genomics Reveals Insights into the Divergent Evolution of Astigmatic Mites and Household Pest Adaptations.</title>
        <authorList>
            <person name="Xiong Q."/>
            <person name="Wan A.T.-Y."/>
            <person name="Liu X.-Y."/>
            <person name="Fung C.S.-H."/>
            <person name="Xiao X."/>
            <person name="Malainual N."/>
            <person name="Hou J."/>
            <person name="Wang L."/>
            <person name="Wang M."/>
            <person name="Yang K."/>
            <person name="Cui Y."/>
            <person name="Leung E."/>
            <person name="Nong W."/>
            <person name="Shin S.-K."/>
            <person name="Au S."/>
            <person name="Jeong K.Y."/>
            <person name="Chew F.T."/>
            <person name="Hui J."/>
            <person name="Leung T.F."/>
            <person name="Tungtrongchitr A."/>
            <person name="Zhong N."/>
            <person name="Liu Z."/>
            <person name="Tsui S."/>
        </authorList>
    </citation>
    <scope>NUCLEOTIDE SEQUENCE</scope>
    <source>
        <strain evidence="2">Derf</strain>
        <tissue evidence="2">Whole organism</tissue>
    </source>
</reference>
<evidence type="ECO:0000313" key="3">
    <source>
        <dbReference type="Proteomes" id="UP000790347"/>
    </source>
</evidence>